<organism evidence="1 2">
    <name type="scientific">[Candida] jaroonii</name>
    <dbReference type="NCBI Taxonomy" id="467808"/>
    <lineage>
        <taxon>Eukaryota</taxon>
        <taxon>Fungi</taxon>
        <taxon>Dikarya</taxon>
        <taxon>Ascomycota</taxon>
        <taxon>Saccharomycotina</taxon>
        <taxon>Pichiomycetes</taxon>
        <taxon>Debaryomycetaceae</taxon>
        <taxon>Yamadazyma</taxon>
    </lineage>
</organism>
<protein>
    <submittedName>
        <fullName evidence="1">Uncharacterized protein</fullName>
    </submittedName>
</protein>
<sequence>MIRRLYASLKDKRNDEVEDTKELQEFRAREFGIGDVEGGTNDSMEIDEKIYDELQLSPVNSFDGIILSPQSSLNATISNNILSPITSIESYSQPTPTISNTLSNTCDEGYRLKSLTDLPNEILLKIIEMVYYDSIFDDEFDSINKILENFIKIQLLSKFYQNLSYKFLYKYGIFNRPHSFAKFLNNLNSNLVKGKNLGKYVQFIDFDSFTSIGLGRTGKMNQEIQMVTSKTILDCLHKTPNLIEFLASENIQDDLNVDVLNYIFNELNHLQSLDFCGASSKAFFDAFNELNINRNLKKLFKISFHDCSNLSIEVFKKILPHLINLRRLDLTHTSITSTILLNYLPSTCNLTHLSLSRCSKLTTRDLINFLINHPSVNDHQLQWLNLSIDSNVISPLTSNYLFFTLNHINAANLQYLNLKGYPINDKILNLINLKFKNLVTLSIGYSNLQFDQIYEFLLNADNLLNIDLSGCKLTKGNILNLITLPNLISIEFDNKVLKDLTNNDGQFIRNFDDPENKIIWRFFDNNGRRSWIYKLFPHQLEYKQILQFGKILNLNLTYYDLVTGEKIINKLSKPVFLKYVGKKINCSVGFKNMNDCKHKEYLNNYETESVWPTRFCERGIYNYYSLNI</sequence>
<dbReference type="EMBL" id="CALSDN010000011">
    <property type="protein sequence ID" value="CAH6722826.1"/>
    <property type="molecule type" value="Genomic_DNA"/>
</dbReference>
<accession>A0ACA9YCP9</accession>
<proteinExistence type="predicted"/>
<name>A0ACA9YCP9_9ASCO</name>
<reference evidence="1" key="1">
    <citation type="submission" date="2022-06" db="EMBL/GenBank/DDBJ databases">
        <authorList>
            <person name="Legras J.-L."/>
            <person name="Devillers H."/>
            <person name="Grondin C."/>
        </authorList>
    </citation>
    <scope>NUCLEOTIDE SEQUENCE</scope>
    <source>
        <strain evidence="1">CLIB 1444</strain>
    </source>
</reference>
<gene>
    <name evidence="1" type="ORF">CLIB1444_11S01970</name>
</gene>
<evidence type="ECO:0000313" key="2">
    <source>
        <dbReference type="Proteomes" id="UP001152531"/>
    </source>
</evidence>
<comment type="caution">
    <text evidence="1">The sequence shown here is derived from an EMBL/GenBank/DDBJ whole genome shotgun (WGS) entry which is preliminary data.</text>
</comment>
<dbReference type="Proteomes" id="UP001152531">
    <property type="component" value="Unassembled WGS sequence"/>
</dbReference>
<evidence type="ECO:0000313" key="1">
    <source>
        <dbReference type="EMBL" id="CAH6722826.1"/>
    </source>
</evidence>
<keyword evidence="2" id="KW-1185">Reference proteome</keyword>